<name>A0ABW3LZU2_9GAMM</name>
<protein>
    <submittedName>
        <fullName evidence="2">HDOD domain-containing protein</fullName>
    </submittedName>
</protein>
<dbReference type="PANTHER" id="PTHR33525:SF6">
    <property type="entry name" value="HDOD DOMAIN-CONTAINING PROTEIN"/>
    <property type="match status" value="1"/>
</dbReference>
<proteinExistence type="predicted"/>
<dbReference type="InterPro" id="IPR013976">
    <property type="entry name" value="HDOD"/>
</dbReference>
<reference evidence="3" key="1">
    <citation type="journal article" date="2019" name="Int. J. Syst. Evol. Microbiol.">
        <title>The Global Catalogue of Microorganisms (GCM) 10K type strain sequencing project: providing services to taxonomists for standard genome sequencing and annotation.</title>
        <authorList>
            <consortium name="The Broad Institute Genomics Platform"/>
            <consortium name="The Broad Institute Genome Sequencing Center for Infectious Disease"/>
            <person name="Wu L."/>
            <person name="Ma J."/>
        </authorList>
    </citation>
    <scope>NUCLEOTIDE SEQUENCE [LARGE SCALE GENOMIC DNA]</scope>
    <source>
        <strain evidence="3">CCUG 55854</strain>
    </source>
</reference>
<dbReference type="Gene3D" id="1.10.3210.10">
    <property type="entry name" value="Hypothetical protein af1432"/>
    <property type="match status" value="1"/>
</dbReference>
<evidence type="ECO:0000313" key="3">
    <source>
        <dbReference type="Proteomes" id="UP001597033"/>
    </source>
</evidence>
<organism evidence="2 3">
    <name type="scientific">Pseudoxanthomonas kaohsiungensis</name>
    <dbReference type="NCBI Taxonomy" id="283923"/>
    <lineage>
        <taxon>Bacteria</taxon>
        <taxon>Pseudomonadati</taxon>
        <taxon>Pseudomonadota</taxon>
        <taxon>Gammaproteobacteria</taxon>
        <taxon>Lysobacterales</taxon>
        <taxon>Lysobacteraceae</taxon>
        <taxon>Pseudoxanthomonas</taxon>
    </lineage>
</organism>
<dbReference type="SUPFAM" id="SSF109604">
    <property type="entry name" value="HD-domain/PDEase-like"/>
    <property type="match status" value="1"/>
</dbReference>
<keyword evidence="3" id="KW-1185">Reference proteome</keyword>
<dbReference type="RefSeq" id="WP_162375317.1">
    <property type="nucleotide sequence ID" value="NZ_JBHTKN010000007.1"/>
</dbReference>
<dbReference type="PROSITE" id="PS51833">
    <property type="entry name" value="HDOD"/>
    <property type="match status" value="1"/>
</dbReference>
<dbReference type="Pfam" id="PF08668">
    <property type="entry name" value="HDOD"/>
    <property type="match status" value="1"/>
</dbReference>
<evidence type="ECO:0000313" key="2">
    <source>
        <dbReference type="EMBL" id="MFD1042854.1"/>
    </source>
</evidence>
<dbReference type="Proteomes" id="UP001597033">
    <property type="component" value="Unassembled WGS sequence"/>
</dbReference>
<sequence length="283" mass="29509">MAPRVESAAQAGAEAFASDGGWALALVELAGIGGDAATADARACAGATQVLSRFASEPQRLPRRPQLLPQLLGMLNDDASSARDIAVLIARDPALAANLLKLANSPLYRLQSTPVEGLERAVSLLGTEGVRRMLAVALMQPVMRTEGGVLGELPARLWEHTQHASAWVVEAARREGVDAFGAQLPVLLQGLGAIVVVQALRDECLRAGQPAPPAVAIASLLQHWSPRIGRLVAQEWQLAPALLAALEGQASAVPHERGSLAGLLAQASVEAVARMRDGAAARD</sequence>
<comment type="caution">
    <text evidence="2">The sequence shown here is derived from an EMBL/GenBank/DDBJ whole genome shotgun (WGS) entry which is preliminary data.</text>
</comment>
<dbReference type="PANTHER" id="PTHR33525">
    <property type="match status" value="1"/>
</dbReference>
<dbReference type="EMBL" id="JBHTKN010000007">
    <property type="protein sequence ID" value="MFD1042854.1"/>
    <property type="molecule type" value="Genomic_DNA"/>
</dbReference>
<dbReference type="InterPro" id="IPR052340">
    <property type="entry name" value="RNase_Y/CdgJ"/>
</dbReference>
<feature type="domain" description="HDOD" evidence="1">
    <location>
        <begin position="61"/>
        <end position="252"/>
    </location>
</feature>
<gene>
    <name evidence="2" type="ORF">ACFQ2N_10930</name>
</gene>
<accession>A0ABW3LZU2</accession>
<evidence type="ECO:0000259" key="1">
    <source>
        <dbReference type="PROSITE" id="PS51833"/>
    </source>
</evidence>